<accession>A0A1F8ECS1</accession>
<reference evidence="1 2" key="1">
    <citation type="journal article" date="2016" name="Nat. Commun.">
        <title>Thousands of microbial genomes shed light on interconnected biogeochemical processes in an aquifer system.</title>
        <authorList>
            <person name="Anantharaman K."/>
            <person name="Brown C.T."/>
            <person name="Hug L.A."/>
            <person name="Sharon I."/>
            <person name="Castelle C.J."/>
            <person name="Probst A.J."/>
            <person name="Thomas B.C."/>
            <person name="Singh A."/>
            <person name="Wilkins M.J."/>
            <person name="Karaoz U."/>
            <person name="Brodie E.L."/>
            <person name="Williams K.H."/>
            <person name="Hubbard S.S."/>
            <person name="Banfield J.F."/>
        </authorList>
    </citation>
    <scope>NUCLEOTIDE SEQUENCE [LARGE SCALE GENOMIC DNA]</scope>
</reference>
<gene>
    <name evidence="1" type="ORF">A2649_00755</name>
</gene>
<dbReference type="EMBL" id="MGJB01000010">
    <property type="protein sequence ID" value="OGM98701.1"/>
    <property type="molecule type" value="Genomic_DNA"/>
</dbReference>
<proteinExistence type="predicted"/>
<dbReference type="Proteomes" id="UP000176893">
    <property type="component" value="Unassembled WGS sequence"/>
</dbReference>
<evidence type="ECO:0000313" key="2">
    <source>
        <dbReference type="Proteomes" id="UP000176893"/>
    </source>
</evidence>
<protein>
    <submittedName>
        <fullName evidence="1">Uncharacterized protein</fullName>
    </submittedName>
</protein>
<name>A0A1F8ECS1_9BACT</name>
<sequence length="63" mass="6946">MFPCKSCGCGITSGTTKCPSCEENPFAIPQSFSKNEWDGRKMIRSKKNETGSLESLINSEKII</sequence>
<dbReference type="AlphaFoldDB" id="A0A1F8ECS1"/>
<organism evidence="1 2">
    <name type="scientific">Candidatus Yanofskybacteria bacterium RIFCSPHIGHO2_01_FULL_41_26</name>
    <dbReference type="NCBI Taxonomy" id="1802661"/>
    <lineage>
        <taxon>Bacteria</taxon>
        <taxon>Candidatus Yanofskyibacteriota</taxon>
    </lineage>
</organism>
<dbReference type="STRING" id="1802661.A2649_00755"/>
<comment type="caution">
    <text evidence="1">The sequence shown here is derived from an EMBL/GenBank/DDBJ whole genome shotgun (WGS) entry which is preliminary data.</text>
</comment>
<evidence type="ECO:0000313" key="1">
    <source>
        <dbReference type="EMBL" id="OGM98701.1"/>
    </source>
</evidence>